<dbReference type="InterPro" id="IPR003599">
    <property type="entry name" value="Ig_sub"/>
</dbReference>
<dbReference type="STRING" id="37003.ENSKMAP00000024535"/>
<dbReference type="Gene3D" id="2.60.40.10">
    <property type="entry name" value="Immunoglobulins"/>
    <property type="match status" value="14"/>
</dbReference>
<dbReference type="FunFam" id="2.60.40.10:FF:000112">
    <property type="entry name" value="Titin a"/>
    <property type="match status" value="1"/>
</dbReference>
<evidence type="ECO:0008006" key="8">
    <source>
        <dbReference type="Google" id="ProtNLM"/>
    </source>
</evidence>
<evidence type="ECO:0000256" key="1">
    <source>
        <dbReference type="ARBA" id="ARBA00022737"/>
    </source>
</evidence>
<keyword evidence="1" id="KW-0677">Repeat</keyword>
<evidence type="ECO:0000313" key="7">
    <source>
        <dbReference type="Proteomes" id="UP000264800"/>
    </source>
</evidence>
<accession>A0A3Q3B5W1</accession>
<feature type="domain" description="Fibronectin type-III" evidence="5">
    <location>
        <begin position="730"/>
        <end position="824"/>
    </location>
</feature>
<evidence type="ECO:0000259" key="5">
    <source>
        <dbReference type="PROSITE" id="PS50853"/>
    </source>
</evidence>
<feature type="domain" description="Fibronectin type-III" evidence="5">
    <location>
        <begin position="44"/>
        <end position="137"/>
    </location>
</feature>
<reference evidence="6" key="2">
    <citation type="submission" date="2025-09" db="UniProtKB">
        <authorList>
            <consortium name="Ensembl"/>
        </authorList>
    </citation>
    <scope>IDENTIFICATION</scope>
</reference>
<feature type="domain" description="Fibronectin type-III" evidence="5">
    <location>
        <begin position="1297"/>
        <end position="1390"/>
    </location>
</feature>
<dbReference type="InterPro" id="IPR036179">
    <property type="entry name" value="Ig-like_dom_sf"/>
</dbReference>
<dbReference type="InterPro" id="IPR013098">
    <property type="entry name" value="Ig_I-set"/>
</dbReference>
<dbReference type="FunFam" id="2.60.40.10:FF:000011">
    <property type="entry name" value="Titin b"/>
    <property type="match status" value="2"/>
</dbReference>
<dbReference type="FunFam" id="2.60.40.10:FF:000002">
    <property type="entry name" value="Titin a"/>
    <property type="match status" value="2"/>
</dbReference>
<dbReference type="CDD" id="cd05748">
    <property type="entry name" value="Ig_Titin_like"/>
    <property type="match status" value="1"/>
</dbReference>
<keyword evidence="2" id="KW-0393">Immunoglobulin domain</keyword>
<dbReference type="GO" id="GO:0048738">
    <property type="term" value="P:cardiac muscle tissue development"/>
    <property type="evidence" value="ECO:0007669"/>
    <property type="project" value="TreeGrafter"/>
</dbReference>
<dbReference type="InterPro" id="IPR003598">
    <property type="entry name" value="Ig_sub2"/>
</dbReference>
<dbReference type="SMART" id="SM00060">
    <property type="entry name" value="FN3"/>
    <property type="match status" value="10"/>
</dbReference>
<feature type="domain" description="Fibronectin type-III" evidence="5">
    <location>
        <begin position="336"/>
        <end position="430"/>
    </location>
</feature>
<dbReference type="FunFam" id="2.60.40.10:FF:000012">
    <property type="entry name" value="titin isoform X1"/>
    <property type="match status" value="1"/>
</dbReference>
<dbReference type="FunFam" id="2.60.40.10:FF:000031">
    <property type="entry name" value="Myosin-binding protein C, slow type"/>
    <property type="match status" value="2"/>
</dbReference>
<dbReference type="SUPFAM" id="SSF49265">
    <property type="entry name" value="Fibronectin type III"/>
    <property type="match status" value="7"/>
</dbReference>
<dbReference type="SUPFAM" id="SSF48726">
    <property type="entry name" value="Immunoglobulin"/>
    <property type="match status" value="4"/>
</dbReference>
<dbReference type="Pfam" id="PF07679">
    <property type="entry name" value="I-set"/>
    <property type="match status" value="4"/>
</dbReference>
<dbReference type="GO" id="GO:0045214">
    <property type="term" value="P:sarcomere organization"/>
    <property type="evidence" value="ECO:0007669"/>
    <property type="project" value="TreeGrafter"/>
</dbReference>
<dbReference type="GO" id="GO:0031430">
    <property type="term" value="C:M band"/>
    <property type="evidence" value="ECO:0007669"/>
    <property type="project" value="TreeGrafter"/>
</dbReference>
<dbReference type="FunFam" id="2.60.40.10:FF:000003">
    <property type="entry name" value="Titin isoform E"/>
    <property type="match status" value="3"/>
</dbReference>
<feature type="domain" description="Ig-like" evidence="4">
    <location>
        <begin position="534"/>
        <end position="623"/>
    </location>
</feature>
<feature type="domain" description="Fibronectin type-III" evidence="5">
    <location>
        <begin position="434"/>
        <end position="530"/>
    </location>
</feature>
<dbReference type="PROSITE" id="PS50835">
    <property type="entry name" value="IG_LIKE"/>
    <property type="match status" value="2"/>
</dbReference>
<evidence type="ECO:0000259" key="4">
    <source>
        <dbReference type="PROSITE" id="PS50835"/>
    </source>
</evidence>
<evidence type="ECO:0000256" key="2">
    <source>
        <dbReference type="ARBA" id="ARBA00023319"/>
    </source>
</evidence>
<dbReference type="Ensembl" id="ENSKMAT00000024843.1">
    <property type="protein sequence ID" value="ENSKMAP00000024535.1"/>
    <property type="gene ID" value="ENSKMAG00000018020.1"/>
</dbReference>
<feature type="domain" description="Fibronectin type-III" evidence="5">
    <location>
        <begin position="236"/>
        <end position="330"/>
    </location>
</feature>
<dbReference type="Pfam" id="PF00041">
    <property type="entry name" value="fn3"/>
    <property type="match status" value="9"/>
</dbReference>
<feature type="compositionally biased region" description="Basic and acidic residues" evidence="3">
    <location>
        <begin position="527"/>
        <end position="538"/>
    </location>
</feature>
<evidence type="ECO:0000256" key="3">
    <source>
        <dbReference type="SAM" id="MobiDB-lite"/>
    </source>
</evidence>
<dbReference type="FunFam" id="2.60.40.10:FF:000034">
    <property type="entry name" value="Titin isoform A"/>
    <property type="match status" value="2"/>
</dbReference>
<dbReference type="PROSITE" id="PS50853">
    <property type="entry name" value="FN3"/>
    <property type="match status" value="9"/>
</dbReference>
<dbReference type="SMART" id="SM00408">
    <property type="entry name" value="IGc2"/>
    <property type="match status" value="4"/>
</dbReference>
<feature type="domain" description="Ig-like" evidence="4">
    <location>
        <begin position="141"/>
        <end position="227"/>
    </location>
</feature>
<reference evidence="6" key="1">
    <citation type="submission" date="2025-08" db="UniProtKB">
        <authorList>
            <consortium name="Ensembl"/>
        </authorList>
    </citation>
    <scope>IDENTIFICATION</scope>
</reference>
<dbReference type="GO" id="GO:0008307">
    <property type="term" value="F:structural constituent of muscle"/>
    <property type="evidence" value="ECO:0007669"/>
    <property type="project" value="TreeGrafter"/>
</dbReference>
<sequence length="1403" mass="155348">MSWKVESLPEGGIFFFRVLAENEYGVGLQAKTIEPIKISEKPQPPGKVSVVDVTHSTVTLTWEKSQYDGGSRISHYEVEIAPKDSETWSPCASVKGTETEVSNLLKGEEYQFRVIAVNEKGKSDPRQLVQSVVAKDLVIEPSVRPKVSSYSVQVGYDLKIEVPIAGHPKPTITWTKNGVALKQTTRVNVTDSAHQTTLTIKDATREDSGMYTINIANSLGSKDATIEVITLDKPGPPTGPVKIEDISAESMTLSWEAPTYTGGCPISNYVVEKRDTTTTNWVVVSATVARTTLKVSNLKTGGEYQFRIFAENRYGKSYAIDSQPVVAQYPFQEPGPPGTPFVSSYTKDYMVVEWHKPPSDGGSAILGYHLERKEKNSILWTKINKMVIQDCKFKSTPLEESIEYEYRVYAENIVGIGKCSKVSEVYVARDPCDPPGRPEAVIVTRHSVKLKWSPPQYDGGSLVTGYIVEKRDLPEGKWMKASFANIIEREFTITGLTEDNKYDFRVIARNAAGAASKPSETTGSITAKDEVEPPKCETDPMYNQTLVINAGDTFSLEASVEGKPIPTAQWFKGSVEIENSARSEIKNTDFKLVIKDANKEDSGKYTITATSSIGTTTEEITVVILDKPGPPTGPVKIEEVSCNFVTLSWEPPEYTGGCQINNYIVEKRDTTTTAWQIVSATIARTTIKVTNLKTGVEYQFRVSAENRYGKSSAIVSPAVVAKYPFSEPAAPGSPVITAATKDSMVVEWKPPTNSGGSPIIGYHLERKEKNSLLWTKLNKLLIPDTRFKTTELEEGIEYEFRVYAENIAGISPASKVSETTVARDPCDPPGTPEAIEITRNHVTLQWTRPQYDGGSAITGYVIERRKHPDTRWMKASFTNIIDTQFTITGLTEDCVYEFRVIAKNSAGISSRPSGSTGEITAKDAIEAPDATMDSKFKDLTVVHAGESFVIDADYTGKPLPEVMWLKDGKEIDKTTPRMEIKTTLTRTILTVKDCIRVDGGHFVLKLVNVGGIKMIPVNVKVLDRPGPPDGPLEVKGVTAEKCYLHWNHPSHDGGASISHYIIEKRETSRLSWTVVEPKIQAISYKITKLLPGNEYIFRVIAVNKYGVGEPLESDAPSTPEASAITRDSMVLTWERPENNGGAEIEGYVLEKRDKDGVRWTKCNKKRLTDLRFRFTSSYTIIKLFPSLTFLHIFSLEPPEVNMKDFPYNTVYVRAGSTLKCEIPLTGRPMPKVSLSKDNVLLKSTMRFNSEVTPDSIKITLRESVAGDSGRYDITASNSSGTTKSYIKIVVLDRPSAPLGPVELFDVTEDSVSLTWLPPAYDGGSPITNYIVQKRETTTANWMDVSSAVARCTMKIMKLTTGLEYQFRIRAENKYGISEHIDSPAVTVNLPYSKDCLFCSYFQM</sequence>
<feature type="region of interest" description="Disordered" evidence="3">
    <location>
        <begin position="513"/>
        <end position="539"/>
    </location>
</feature>
<dbReference type="Proteomes" id="UP000264800">
    <property type="component" value="Unplaced"/>
</dbReference>
<organism evidence="6 7">
    <name type="scientific">Kryptolebias marmoratus</name>
    <name type="common">Mangrove killifish</name>
    <name type="synonym">Rivulus marmoratus</name>
    <dbReference type="NCBI Taxonomy" id="37003"/>
    <lineage>
        <taxon>Eukaryota</taxon>
        <taxon>Metazoa</taxon>
        <taxon>Chordata</taxon>
        <taxon>Craniata</taxon>
        <taxon>Vertebrata</taxon>
        <taxon>Euteleostomi</taxon>
        <taxon>Actinopterygii</taxon>
        <taxon>Neopterygii</taxon>
        <taxon>Teleostei</taxon>
        <taxon>Neoteleostei</taxon>
        <taxon>Acanthomorphata</taxon>
        <taxon>Ovalentaria</taxon>
        <taxon>Atherinomorphae</taxon>
        <taxon>Cyprinodontiformes</taxon>
        <taxon>Rivulidae</taxon>
        <taxon>Kryptolebias</taxon>
    </lineage>
</organism>
<dbReference type="InterPro" id="IPR007110">
    <property type="entry name" value="Ig-like_dom"/>
</dbReference>
<evidence type="ECO:0000313" key="6">
    <source>
        <dbReference type="Ensembl" id="ENSKMAP00000024535.1"/>
    </source>
</evidence>
<dbReference type="InterPro" id="IPR036116">
    <property type="entry name" value="FN3_sf"/>
</dbReference>
<proteinExistence type="predicted"/>
<dbReference type="PRINTS" id="PR00014">
    <property type="entry name" value="FNTYPEIII"/>
</dbReference>
<feature type="domain" description="Fibronectin type-III" evidence="5">
    <location>
        <begin position="1028"/>
        <end position="1121"/>
    </location>
</feature>
<dbReference type="SMART" id="SM00409">
    <property type="entry name" value="IG"/>
    <property type="match status" value="4"/>
</dbReference>
<dbReference type="PANTHER" id="PTHR14340:SF13">
    <property type="entry name" value="TITIN"/>
    <property type="match status" value="1"/>
</dbReference>
<dbReference type="CDD" id="cd00063">
    <property type="entry name" value="FN3"/>
    <property type="match status" value="10"/>
</dbReference>
<keyword evidence="7" id="KW-1185">Reference proteome</keyword>
<dbReference type="InterPro" id="IPR003961">
    <property type="entry name" value="FN3_dom"/>
</dbReference>
<dbReference type="GeneTree" id="ENSGT01150000286978"/>
<name>A0A3Q3B5W1_KRYMA</name>
<feature type="domain" description="Fibronectin type-III" evidence="5">
    <location>
        <begin position="630"/>
        <end position="729"/>
    </location>
</feature>
<dbReference type="PANTHER" id="PTHR14340">
    <property type="entry name" value="MICROFIBRIL-ASSOCIATED GLYCOPROTEIN 3"/>
    <property type="match status" value="1"/>
</dbReference>
<feature type="domain" description="Fibronectin type-III" evidence="5">
    <location>
        <begin position="828"/>
        <end position="924"/>
    </location>
</feature>
<dbReference type="InterPro" id="IPR013783">
    <property type="entry name" value="Ig-like_fold"/>
</dbReference>
<protein>
    <recommendedName>
        <fullName evidence="8">Titin</fullName>
    </recommendedName>
</protein>